<evidence type="ECO:0000256" key="5">
    <source>
        <dbReference type="ARBA" id="ARBA00010185"/>
    </source>
</evidence>
<evidence type="ECO:0000256" key="17">
    <source>
        <dbReference type="ARBA" id="ARBA00023264"/>
    </source>
</evidence>
<evidence type="ECO:0000256" key="19">
    <source>
        <dbReference type="SAM" id="Phobius"/>
    </source>
</evidence>
<evidence type="ECO:0000256" key="2">
    <source>
        <dbReference type="ARBA" id="ARBA00004651"/>
    </source>
</evidence>
<evidence type="ECO:0000256" key="15">
    <source>
        <dbReference type="ARBA" id="ARBA00023136"/>
    </source>
</evidence>
<dbReference type="Proteomes" id="UP001597427">
    <property type="component" value="Unassembled WGS sequence"/>
</dbReference>
<gene>
    <name evidence="20" type="ORF">ACFSR0_02660</name>
</gene>
<accession>A0ABW5THN5</accession>
<organism evidence="20 21">
    <name type="scientific">Enterococcus camelliae</name>
    <dbReference type="NCBI Taxonomy" id="453959"/>
    <lineage>
        <taxon>Bacteria</taxon>
        <taxon>Bacillati</taxon>
        <taxon>Bacillota</taxon>
        <taxon>Bacilli</taxon>
        <taxon>Lactobacillales</taxon>
        <taxon>Enterococcaceae</taxon>
        <taxon>Enterococcus</taxon>
    </lineage>
</organism>
<evidence type="ECO:0000256" key="4">
    <source>
        <dbReference type="ARBA" id="ARBA00005189"/>
    </source>
</evidence>
<dbReference type="Pfam" id="PF01148">
    <property type="entry name" value="CTP_transf_1"/>
    <property type="match status" value="1"/>
</dbReference>
<dbReference type="GO" id="GO:0016779">
    <property type="term" value="F:nucleotidyltransferase activity"/>
    <property type="evidence" value="ECO:0007669"/>
    <property type="project" value="UniProtKB-KW"/>
</dbReference>
<feature type="transmembrane region" description="Helical" evidence="19">
    <location>
        <begin position="136"/>
        <end position="156"/>
    </location>
</feature>
<keyword evidence="11 18" id="KW-0812">Transmembrane</keyword>
<evidence type="ECO:0000256" key="3">
    <source>
        <dbReference type="ARBA" id="ARBA00005119"/>
    </source>
</evidence>
<evidence type="ECO:0000256" key="12">
    <source>
        <dbReference type="ARBA" id="ARBA00022695"/>
    </source>
</evidence>
<keyword evidence="13 19" id="KW-1133">Transmembrane helix</keyword>
<comment type="subcellular location">
    <subcellularLocation>
        <location evidence="2">Cell membrane</location>
        <topology evidence="2">Multi-pass membrane protein</topology>
    </subcellularLocation>
</comment>
<feature type="transmembrane region" description="Helical" evidence="19">
    <location>
        <begin position="81"/>
        <end position="100"/>
    </location>
</feature>
<keyword evidence="15 19" id="KW-0472">Membrane</keyword>
<protein>
    <recommendedName>
        <fullName evidence="7 18">Phosphatidate cytidylyltransferase</fullName>
        <ecNumber evidence="6 18">2.7.7.41</ecNumber>
    </recommendedName>
</protein>
<feature type="transmembrane region" description="Helical" evidence="19">
    <location>
        <begin position="112"/>
        <end position="130"/>
    </location>
</feature>
<comment type="similarity">
    <text evidence="5 18">Belongs to the CDS family.</text>
</comment>
<evidence type="ECO:0000313" key="20">
    <source>
        <dbReference type="EMBL" id="MFD2728339.1"/>
    </source>
</evidence>
<keyword evidence="9" id="KW-0444">Lipid biosynthesis</keyword>
<comment type="pathway">
    <text evidence="3 18">Phospholipid metabolism; CDP-diacylglycerol biosynthesis; CDP-diacylglycerol from sn-glycerol 3-phosphate: step 3/3.</text>
</comment>
<reference evidence="21" key="1">
    <citation type="journal article" date="2019" name="Int. J. Syst. Evol. Microbiol.">
        <title>The Global Catalogue of Microorganisms (GCM) 10K type strain sequencing project: providing services to taxonomists for standard genome sequencing and annotation.</title>
        <authorList>
            <consortium name="The Broad Institute Genomics Platform"/>
            <consortium name="The Broad Institute Genome Sequencing Center for Infectious Disease"/>
            <person name="Wu L."/>
            <person name="Ma J."/>
        </authorList>
    </citation>
    <scope>NUCLEOTIDE SEQUENCE [LARGE SCALE GENOMIC DNA]</scope>
    <source>
        <strain evidence="21">TISTR 932</strain>
    </source>
</reference>
<evidence type="ECO:0000256" key="11">
    <source>
        <dbReference type="ARBA" id="ARBA00022692"/>
    </source>
</evidence>
<evidence type="ECO:0000256" key="18">
    <source>
        <dbReference type="RuleBase" id="RU003938"/>
    </source>
</evidence>
<keyword evidence="14" id="KW-0443">Lipid metabolism</keyword>
<proteinExistence type="inferred from homology"/>
<feature type="transmembrane region" description="Helical" evidence="19">
    <location>
        <begin position="177"/>
        <end position="199"/>
    </location>
</feature>
<evidence type="ECO:0000256" key="7">
    <source>
        <dbReference type="ARBA" id="ARBA00019373"/>
    </source>
</evidence>
<evidence type="ECO:0000256" key="6">
    <source>
        <dbReference type="ARBA" id="ARBA00012487"/>
    </source>
</evidence>
<comment type="pathway">
    <text evidence="4">Lipid metabolism.</text>
</comment>
<evidence type="ECO:0000256" key="9">
    <source>
        <dbReference type="ARBA" id="ARBA00022516"/>
    </source>
</evidence>
<dbReference type="PANTHER" id="PTHR46382:SF1">
    <property type="entry name" value="PHOSPHATIDATE CYTIDYLYLTRANSFERASE"/>
    <property type="match status" value="1"/>
</dbReference>
<evidence type="ECO:0000313" key="21">
    <source>
        <dbReference type="Proteomes" id="UP001597427"/>
    </source>
</evidence>
<feature type="transmembrane region" description="Helical" evidence="19">
    <location>
        <begin position="51"/>
        <end position="69"/>
    </location>
</feature>
<dbReference type="RefSeq" id="WP_379979640.1">
    <property type="nucleotide sequence ID" value="NZ_JBHUMO010000013.1"/>
</dbReference>
<keyword evidence="16" id="KW-0594">Phospholipid biosynthesis</keyword>
<keyword evidence="10 18" id="KW-0808">Transferase</keyword>
<keyword evidence="8" id="KW-1003">Cell membrane</keyword>
<feature type="transmembrane region" description="Helical" evidence="19">
    <location>
        <begin position="205"/>
        <end position="225"/>
    </location>
</feature>
<keyword evidence="17" id="KW-1208">Phospholipid metabolism</keyword>
<evidence type="ECO:0000256" key="1">
    <source>
        <dbReference type="ARBA" id="ARBA00001698"/>
    </source>
</evidence>
<dbReference type="EC" id="2.7.7.41" evidence="6 18"/>
<evidence type="ECO:0000256" key="16">
    <source>
        <dbReference type="ARBA" id="ARBA00023209"/>
    </source>
</evidence>
<evidence type="ECO:0000256" key="8">
    <source>
        <dbReference type="ARBA" id="ARBA00022475"/>
    </source>
</evidence>
<dbReference type="InterPro" id="IPR000374">
    <property type="entry name" value="PC_trans"/>
</dbReference>
<keyword evidence="21" id="KW-1185">Reference proteome</keyword>
<dbReference type="PANTHER" id="PTHR46382">
    <property type="entry name" value="PHOSPHATIDATE CYTIDYLYLTRANSFERASE"/>
    <property type="match status" value="1"/>
</dbReference>
<evidence type="ECO:0000256" key="10">
    <source>
        <dbReference type="ARBA" id="ARBA00022679"/>
    </source>
</evidence>
<dbReference type="PROSITE" id="PS01315">
    <property type="entry name" value="CDS"/>
    <property type="match status" value="1"/>
</dbReference>
<evidence type="ECO:0000256" key="14">
    <source>
        <dbReference type="ARBA" id="ARBA00023098"/>
    </source>
</evidence>
<dbReference type="EMBL" id="JBHUMO010000013">
    <property type="protein sequence ID" value="MFD2728339.1"/>
    <property type="molecule type" value="Genomic_DNA"/>
</dbReference>
<keyword evidence="12 18" id="KW-0548">Nucleotidyltransferase</keyword>
<comment type="catalytic activity">
    <reaction evidence="1 18">
        <text>a 1,2-diacyl-sn-glycero-3-phosphate + CTP + H(+) = a CDP-1,2-diacyl-sn-glycerol + diphosphate</text>
        <dbReference type="Rhea" id="RHEA:16229"/>
        <dbReference type="ChEBI" id="CHEBI:15378"/>
        <dbReference type="ChEBI" id="CHEBI:33019"/>
        <dbReference type="ChEBI" id="CHEBI:37563"/>
        <dbReference type="ChEBI" id="CHEBI:58332"/>
        <dbReference type="ChEBI" id="CHEBI:58608"/>
        <dbReference type="EC" id="2.7.7.41"/>
    </reaction>
</comment>
<sequence>MRQRVITAVIALALFLPIVFFDFGGQAVNIMAAAFAVVGVYELFRMKQLTILSIEGALAIIGSVLLVLPKNPWFGFLATTTSKYALVYFVIMLFLGLSVVSKNTYTIEEAAFPVLAMLYAGVGFESFALARSSSVVVLFFGLFVVWATDIGAYMIGRQYGKRKLWPEISPNKTIEGALGGVACALVIAMIYLLVFPAKIYFGHNYFIMVVLTIVLSVIGQFGDLVESAIKRHFQVKDSGKILPGHGGILDRFDSMIFVFPMMYLLGIF</sequence>
<comment type="caution">
    <text evidence="20">The sequence shown here is derived from an EMBL/GenBank/DDBJ whole genome shotgun (WGS) entry which is preliminary data.</text>
</comment>
<name>A0ABW5THN5_9ENTE</name>
<evidence type="ECO:0000256" key="13">
    <source>
        <dbReference type="ARBA" id="ARBA00022989"/>
    </source>
</evidence>